<dbReference type="PANTHER" id="PTHR43580:SF9">
    <property type="entry name" value="GLYOXYLATE_SUCCINIC SEMIALDEHYDE REDUCTASE 1"/>
    <property type="match status" value="1"/>
</dbReference>
<keyword evidence="7" id="KW-1185">Reference proteome</keyword>
<dbReference type="GO" id="GO:0050661">
    <property type="term" value="F:NADP binding"/>
    <property type="evidence" value="ECO:0007669"/>
    <property type="project" value="InterPro"/>
</dbReference>
<dbReference type="Proteomes" id="UP000192042">
    <property type="component" value="Chromosome I"/>
</dbReference>
<dbReference type="Gene3D" id="3.40.50.720">
    <property type="entry name" value="NAD(P)-binding Rossmann-like Domain"/>
    <property type="match status" value="1"/>
</dbReference>
<dbReference type="InterPro" id="IPR013328">
    <property type="entry name" value="6PGD_dom2"/>
</dbReference>
<dbReference type="InterPro" id="IPR006115">
    <property type="entry name" value="6PGDH_NADP-bd"/>
</dbReference>
<evidence type="ECO:0000259" key="5">
    <source>
        <dbReference type="Pfam" id="PF14833"/>
    </source>
</evidence>
<feature type="domain" description="6-phosphogluconate dehydrogenase NADP-binding" evidence="4">
    <location>
        <begin position="6"/>
        <end position="157"/>
    </location>
</feature>
<dbReference type="InterPro" id="IPR008927">
    <property type="entry name" value="6-PGluconate_DH-like_C_sf"/>
</dbReference>
<evidence type="ECO:0000313" key="7">
    <source>
        <dbReference type="Proteomes" id="UP000192042"/>
    </source>
</evidence>
<evidence type="ECO:0000256" key="1">
    <source>
        <dbReference type="ARBA" id="ARBA00023002"/>
    </source>
</evidence>
<reference evidence="6 7" key="1">
    <citation type="submission" date="2017-03" db="EMBL/GenBank/DDBJ databases">
        <authorList>
            <person name="Afonso C.L."/>
            <person name="Miller P.J."/>
            <person name="Scott M.A."/>
            <person name="Spackman E."/>
            <person name="Goraichik I."/>
            <person name="Dimitrov K.M."/>
            <person name="Suarez D.L."/>
            <person name="Swayne D.E."/>
        </authorList>
    </citation>
    <scope>NUCLEOTIDE SEQUENCE [LARGE SCALE GENOMIC DNA]</scope>
    <source>
        <strain evidence="6">Genome sequencing of Nitrospira japonica strain NJ11</strain>
    </source>
</reference>
<dbReference type="GO" id="GO:0051287">
    <property type="term" value="F:NAD binding"/>
    <property type="evidence" value="ECO:0007669"/>
    <property type="project" value="InterPro"/>
</dbReference>
<evidence type="ECO:0000313" key="6">
    <source>
        <dbReference type="EMBL" id="SLM47137.1"/>
    </source>
</evidence>
<dbReference type="InterPro" id="IPR015815">
    <property type="entry name" value="HIBADH-related"/>
</dbReference>
<accession>A0A1W1I2B5</accession>
<dbReference type="InterPro" id="IPR036291">
    <property type="entry name" value="NAD(P)-bd_dom_sf"/>
</dbReference>
<dbReference type="AlphaFoldDB" id="A0A1W1I2B5"/>
<evidence type="ECO:0000256" key="3">
    <source>
        <dbReference type="PIRSR" id="PIRSR000103-1"/>
    </source>
</evidence>
<evidence type="ECO:0000256" key="2">
    <source>
        <dbReference type="ARBA" id="ARBA00023027"/>
    </source>
</evidence>
<dbReference type="GO" id="GO:0016491">
    <property type="term" value="F:oxidoreductase activity"/>
    <property type="evidence" value="ECO:0007669"/>
    <property type="project" value="UniProtKB-KW"/>
</dbReference>
<name>A0A1W1I2B5_9BACT</name>
<feature type="domain" description="3-hydroxyisobutyrate dehydrogenase-like NAD-binding" evidence="5">
    <location>
        <begin position="166"/>
        <end position="286"/>
    </location>
</feature>
<feature type="active site" evidence="3">
    <location>
        <position position="172"/>
    </location>
</feature>
<keyword evidence="1 6" id="KW-0560">Oxidoreductase</keyword>
<dbReference type="InterPro" id="IPR029154">
    <property type="entry name" value="HIBADH-like_NADP-bd"/>
</dbReference>
<dbReference type="SUPFAM" id="SSF51735">
    <property type="entry name" value="NAD(P)-binding Rossmann-fold domains"/>
    <property type="match status" value="1"/>
</dbReference>
<dbReference type="EC" id="1.1.1.-" evidence="6"/>
<dbReference type="Gene3D" id="1.10.1040.10">
    <property type="entry name" value="N-(1-d-carboxylethyl)-l-norvaline Dehydrogenase, domain 2"/>
    <property type="match status" value="1"/>
</dbReference>
<dbReference type="STRING" id="1325564.NSJP_0965"/>
<dbReference type="OrthoDB" id="9786703at2"/>
<organism evidence="6 7">
    <name type="scientific">Nitrospira japonica</name>
    <dbReference type="NCBI Taxonomy" id="1325564"/>
    <lineage>
        <taxon>Bacteria</taxon>
        <taxon>Pseudomonadati</taxon>
        <taxon>Nitrospirota</taxon>
        <taxon>Nitrospiria</taxon>
        <taxon>Nitrospirales</taxon>
        <taxon>Nitrospiraceae</taxon>
        <taxon>Nitrospira</taxon>
    </lineage>
</organism>
<evidence type="ECO:0000259" key="4">
    <source>
        <dbReference type="Pfam" id="PF03446"/>
    </source>
</evidence>
<keyword evidence="2" id="KW-0520">NAD</keyword>
<dbReference type="RefSeq" id="WP_080885720.1">
    <property type="nucleotide sequence ID" value="NZ_LT828648.1"/>
</dbReference>
<dbReference type="KEGG" id="nja:NSJP_0965"/>
<dbReference type="Pfam" id="PF14833">
    <property type="entry name" value="NAD_binding_11"/>
    <property type="match status" value="1"/>
</dbReference>
<sequence>MTPPGTVALLGTGLLGGAIAERLHHSGLSVIAYNRTASKTRALRSQGLVIAEHPEDAVAQAEGILLVLTDAAAIGSILLNPPCAQRLSGKTVIQMGTIGPDESLTLQRDLRVCGADYCEAPVLGSLAEAKAGTLLVMVGATVGQFEAWRPVWNALSRHPRLIGPVGRAAALKLALNQLIAAQIAAFSLSLGAVQRSGIAPDTFMAILRESALFAPAFDKKLPRLLARQYDNPNFSVAHLLKDLRLFGRLAAGLHLQSESADGVGRLLEATIAKGLQDVDYSALFDVINPPDTTGPQ</sequence>
<protein>
    <submittedName>
        <fullName evidence="6">3-hydroxyacid dehydrogenase</fullName>
        <ecNumber evidence="6">1.1.1.-</ecNumber>
    </submittedName>
</protein>
<dbReference type="SUPFAM" id="SSF48179">
    <property type="entry name" value="6-phosphogluconate dehydrogenase C-terminal domain-like"/>
    <property type="match status" value="1"/>
</dbReference>
<gene>
    <name evidence="6" type="ORF">NSJP_0965</name>
</gene>
<dbReference type="PANTHER" id="PTHR43580">
    <property type="entry name" value="OXIDOREDUCTASE GLYR1-RELATED"/>
    <property type="match status" value="1"/>
</dbReference>
<dbReference type="Pfam" id="PF03446">
    <property type="entry name" value="NAD_binding_2"/>
    <property type="match status" value="1"/>
</dbReference>
<proteinExistence type="predicted"/>
<dbReference type="InterPro" id="IPR051265">
    <property type="entry name" value="HIBADH-related_NP60_sf"/>
</dbReference>
<dbReference type="PIRSF" id="PIRSF000103">
    <property type="entry name" value="HIBADH"/>
    <property type="match status" value="1"/>
</dbReference>
<dbReference type="EMBL" id="LT828648">
    <property type="protein sequence ID" value="SLM47137.1"/>
    <property type="molecule type" value="Genomic_DNA"/>
</dbReference>